<reference evidence="3" key="1">
    <citation type="submission" date="2019-10" db="EMBL/GenBank/DDBJ databases">
        <authorList>
            <consortium name="DOE Joint Genome Institute"/>
            <person name="Kuo A."/>
            <person name="Miyauchi S."/>
            <person name="Kiss E."/>
            <person name="Drula E."/>
            <person name="Kohler A."/>
            <person name="Sanchez-Garcia M."/>
            <person name="Andreopoulos B."/>
            <person name="Barry K.W."/>
            <person name="Bonito G."/>
            <person name="Buee M."/>
            <person name="Carver A."/>
            <person name="Chen C."/>
            <person name="Cichocki N."/>
            <person name="Clum A."/>
            <person name="Culley D."/>
            <person name="Crous P.W."/>
            <person name="Fauchery L."/>
            <person name="Girlanda M."/>
            <person name="Hayes R."/>
            <person name="Keri Z."/>
            <person name="LaButti K."/>
            <person name="Lipzen A."/>
            <person name="Lombard V."/>
            <person name="Magnuson J."/>
            <person name="Maillard F."/>
            <person name="Morin E."/>
            <person name="Murat C."/>
            <person name="Nolan M."/>
            <person name="Ohm R."/>
            <person name="Pangilinan J."/>
            <person name="Pereira M."/>
            <person name="Perotto S."/>
            <person name="Peter M."/>
            <person name="Riley R."/>
            <person name="Sitrit Y."/>
            <person name="Stielow B."/>
            <person name="Szollosi G."/>
            <person name="Zifcakova L."/>
            <person name="Stursova M."/>
            <person name="Spatafora J.W."/>
            <person name="Tedersoo L."/>
            <person name="Vaario L.-M."/>
            <person name="Yamada A."/>
            <person name="Yan M."/>
            <person name="Wang P."/>
            <person name="Xu J."/>
            <person name="Bruns T."/>
            <person name="Baldrian P."/>
            <person name="Vilgalys R."/>
            <person name="Henrissat B."/>
            <person name="Grigoriev I.V."/>
            <person name="Hibbett D."/>
            <person name="Nagy L.G."/>
            <person name="Martin F.M."/>
        </authorList>
    </citation>
    <scope>NUCLEOTIDE SEQUENCE</scope>
    <source>
        <strain evidence="3">BED1</strain>
    </source>
</reference>
<organism evidence="3 4">
    <name type="scientific">Boletus edulis BED1</name>
    <dbReference type="NCBI Taxonomy" id="1328754"/>
    <lineage>
        <taxon>Eukaryota</taxon>
        <taxon>Fungi</taxon>
        <taxon>Dikarya</taxon>
        <taxon>Basidiomycota</taxon>
        <taxon>Agaricomycotina</taxon>
        <taxon>Agaricomycetes</taxon>
        <taxon>Agaricomycetidae</taxon>
        <taxon>Boletales</taxon>
        <taxon>Boletineae</taxon>
        <taxon>Boletaceae</taxon>
        <taxon>Boletoideae</taxon>
        <taxon>Boletus</taxon>
    </lineage>
</organism>
<reference evidence="3" key="2">
    <citation type="journal article" date="2020" name="Nat. Commun.">
        <title>Large-scale genome sequencing of mycorrhizal fungi provides insights into the early evolution of symbiotic traits.</title>
        <authorList>
            <person name="Miyauchi S."/>
            <person name="Kiss E."/>
            <person name="Kuo A."/>
            <person name="Drula E."/>
            <person name="Kohler A."/>
            <person name="Sanchez-Garcia M."/>
            <person name="Morin E."/>
            <person name="Andreopoulos B."/>
            <person name="Barry K.W."/>
            <person name="Bonito G."/>
            <person name="Buee M."/>
            <person name="Carver A."/>
            <person name="Chen C."/>
            <person name="Cichocki N."/>
            <person name="Clum A."/>
            <person name="Culley D."/>
            <person name="Crous P.W."/>
            <person name="Fauchery L."/>
            <person name="Girlanda M."/>
            <person name="Hayes R.D."/>
            <person name="Keri Z."/>
            <person name="LaButti K."/>
            <person name="Lipzen A."/>
            <person name="Lombard V."/>
            <person name="Magnuson J."/>
            <person name="Maillard F."/>
            <person name="Murat C."/>
            <person name="Nolan M."/>
            <person name="Ohm R.A."/>
            <person name="Pangilinan J."/>
            <person name="Pereira M.F."/>
            <person name="Perotto S."/>
            <person name="Peter M."/>
            <person name="Pfister S."/>
            <person name="Riley R."/>
            <person name="Sitrit Y."/>
            <person name="Stielow J.B."/>
            <person name="Szollosi G."/>
            <person name="Zifcakova L."/>
            <person name="Stursova M."/>
            <person name="Spatafora J.W."/>
            <person name="Tedersoo L."/>
            <person name="Vaario L.M."/>
            <person name="Yamada A."/>
            <person name="Yan M."/>
            <person name="Wang P."/>
            <person name="Xu J."/>
            <person name="Bruns T."/>
            <person name="Baldrian P."/>
            <person name="Vilgalys R."/>
            <person name="Dunand C."/>
            <person name="Henrissat B."/>
            <person name="Grigoriev I.V."/>
            <person name="Hibbett D."/>
            <person name="Nagy L.G."/>
            <person name="Martin F.M."/>
        </authorList>
    </citation>
    <scope>NUCLEOTIDE SEQUENCE</scope>
    <source>
        <strain evidence="3">BED1</strain>
    </source>
</reference>
<protein>
    <submittedName>
        <fullName evidence="3">Uncharacterized protein</fullName>
    </submittedName>
</protein>
<feature type="compositionally biased region" description="Pro residues" evidence="1">
    <location>
        <begin position="99"/>
        <end position="109"/>
    </location>
</feature>
<feature type="transmembrane region" description="Helical" evidence="2">
    <location>
        <begin position="20"/>
        <end position="41"/>
    </location>
</feature>
<keyword evidence="2" id="KW-0472">Membrane</keyword>
<gene>
    <name evidence="3" type="ORF">L210DRAFT_937056</name>
</gene>
<proteinExistence type="predicted"/>
<evidence type="ECO:0000256" key="2">
    <source>
        <dbReference type="SAM" id="Phobius"/>
    </source>
</evidence>
<dbReference type="Proteomes" id="UP001194468">
    <property type="component" value="Unassembled WGS sequence"/>
</dbReference>
<keyword evidence="2" id="KW-1133">Transmembrane helix</keyword>
<feature type="compositionally biased region" description="Polar residues" evidence="1">
    <location>
        <begin position="61"/>
        <end position="74"/>
    </location>
</feature>
<dbReference type="AlphaFoldDB" id="A0AAD4GLD1"/>
<accession>A0AAD4GLD1</accession>
<feature type="region of interest" description="Disordered" evidence="1">
    <location>
        <begin position="61"/>
        <end position="109"/>
    </location>
</feature>
<comment type="caution">
    <text evidence="3">The sequence shown here is derived from an EMBL/GenBank/DDBJ whole genome shotgun (WGS) entry which is preliminary data.</text>
</comment>
<evidence type="ECO:0000313" key="4">
    <source>
        <dbReference type="Proteomes" id="UP001194468"/>
    </source>
</evidence>
<sequence>ISASKLHRLLPPRAPLPQRALFALVLFPTCGSFASTLARFCTRRGPVILCMEIELVSRYGSWSSSTIRTDASPRSSMLTYSPTLSTPTPSPLPADQSRDPPPLSSPPLPSLHLPPRSRGILVTSINFFSALIPESHLIA</sequence>
<feature type="non-terminal residue" evidence="3">
    <location>
        <position position="1"/>
    </location>
</feature>
<evidence type="ECO:0000256" key="1">
    <source>
        <dbReference type="SAM" id="MobiDB-lite"/>
    </source>
</evidence>
<keyword evidence="2" id="KW-0812">Transmembrane</keyword>
<keyword evidence="4" id="KW-1185">Reference proteome</keyword>
<evidence type="ECO:0000313" key="3">
    <source>
        <dbReference type="EMBL" id="KAF8450831.1"/>
    </source>
</evidence>
<name>A0AAD4GLD1_BOLED</name>
<dbReference type="EMBL" id="WHUW01000002">
    <property type="protein sequence ID" value="KAF8450831.1"/>
    <property type="molecule type" value="Genomic_DNA"/>
</dbReference>
<feature type="compositionally biased region" description="Low complexity" evidence="1">
    <location>
        <begin position="75"/>
        <end position="87"/>
    </location>
</feature>
<feature type="non-terminal residue" evidence="3">
    <location>
        <position position="139"/>
    </location>
</feature>